<organism evidence="2 3">
    <name type="scientific">Symbiodinium microadriaticum</name>
    <name type="common">Dinoflagellate</name>
    <name type="synonym">Zooxanthella microadriatica</name>
    <dbReference type="NCBI Taxonomy" id="2951"/>
    <lineage>
        <taxon>Eukaryota</taxon>
        <taxon>Sar</taxon>
        <taxon>Alveolata</taxon>
        <taxon>Dinophyceae</taxon>
        <taxon>Suessiales</taxon>
        <taxon>Symbiodiniaceae</taxon>
        <taxon>Symbiodinium</taxon>
    </lineage>
</organism>
<dbReference type="AlphaFoldDB" id="A0A1Q9BYG2"/>
<sequence length="595" mass="65667">MSVEQVRKLLQEESCRNELFRQLEAEPFAAEVVRRHYPHLHDRWLQIGSAIQVPWQYVMIMELALAAALSPTAVLLPLPTLKIYPVVWWFLFHPGATNTSVVVRLYSDVLDLIEMDVNTRRRDMAKSWQEQNPGRDTRNPYTGDVSMTGGSGSLEGEGKLMALPQNLGRSVSFMTEGKRLLKWLQNEGAVNQSIVVELWERMKWKRSTVHADRTFTVMCPFFLAAGALHVEDPLDLYVLNDPLGVRGRLGLLYARPTFKRAAEVEEAAASITLARFGLEASITGVFKAVASVHDPVHSVSPAQFESFKGFHFRIYTLSAEARTAFHHVFDEHTKAHEEARLVNMAEAKYHSKDEIPSSQPGGPYLRTGAAGSVLSDYMDRVDRIFADFVADLKARLEPPQATANGRAGSGAGGRASMRQQLQQILDLPTASFRDLSPANAAILVQLCRALLRRDGAWLDSSAVLKAPNVKEILGAVAPAEQLHHYARAVRLLKLCKLLQMGLGTNPHGTPLIFAVKRVLPSAQDPAYVYYSNVLSAFGLRVGGRGSEYKAIDHTAADVPRPPAAPALAFEAVLTREESANMCAVIRAVAAHQPEA</sequence>
<gene>
    <name evidence="2" type="ORF">AK812_SmicGene44437</name>
</gene>
<comment type="caution">
    <text evidence="2">The sequence shown here is derived from an EMBL/GenBank/DDBJ whole genome shotgun (WGS) entry which is preliminary data.</text>
</comment>
<proteinExistence type="predicted"/>
<keyword evidence="3" id="KW-1185">Reference proteome</keyword>
<feature type="region of interest" description="Disordered" evidence="1">
    <location>
        <begin position="124"/>
        <end position="144"/>
    </location>
</feature>
<evidence type="ECO:0000313" key="3">
    <source>
        <dbReference type="Proteomes" id="UP000186817"/>
    </source>
</evidence>
<dbReference type="EMBL" id="LSRX01002312">
    <property type="protein sequence ID" value="OLP75723.1"/>
    <property type="molecule type" value="Genomic_DNA"/>
</dbReference>
<reference evidence="2 3" key="1">
    <citation type="submission" date="2016-02" db="EMBL/GenBank/DDBJ databases">
        <title>Genome analysis of coral dinoflagellate symbionts highlights evolutionary adaptations to a symbiotic lifestyle.</title>
        <authorList>
            <person name="Aranda M."/>
            <person name="Li Y."/>
            <person name="Liew Y.J."/>
            <person name="Baumgarten S."/>
            <person name="Simakov O."/>
            <person name="Wilson M."/>
            <person name="Piel J."/>
            <person name="Ashoor H."/>
            <person name="Bougouffa S."/>
            <person name="Bajic V.B."/>
            <person name="Ryu T."/>
            <person name="Ravasi T."/>
            <person name="Bayer T."/>
            <person name="Micklem G."/>
            <person name="Kim H."/>
            <person name="Bhak J."/>
            <person name="Lajeunesse T.C."/>
            <person name="Voolstra C.R."/>
        </authorList>
    </citation>
    <scope>NUCLEOTIDE SEQUENCE [LARGE SCALE GENOMIC DNA]</scope>
    <source>
        <strain evidence="2 3">CCMP2467</strain>
    </source>
</reference>
<dbReference type="OrthoDB" id="419805at2759"/>
<evidence type="ECO:0000313" key="2">
    <source>
        <dbReference type="EMBL" id="OLP75723.1"/>
    </source>
</evidence>
<evidence type="ECO:0000256" key="1">
    <source>
        <dbReference type="SAM" id="MobiDB-lite"/>
    </source>
</evidence>
<name>A0A1Q9BYG2_SYMMI</name>
<dbReference type="Proteomes" id="UP000186817">
    <property type="component" value="Unassembled WGS sequence"/>
</dbReference>
<accession>A0A1Q9BYG2</accession>
<protein>
    <submittedName>
        <fullName evidence="2">Uncharacterized protein</fullName>
    </submittedName>
</protein>